<proteinExistence type="predicted"/>
<dbReference type="InterPro" id="IPR003731">
    <property type="entry name" value="Di-Nase_FeMo-co_biosynth"/>
</dbReference>
<sequence>MKVLVPVLSKSEDAEISQEFGRAPFFAVIEDGRVSFYDNPGASASGGAGVKASQFVLSLGVDKVVLKKPAGPNAGSALEQAGVTVEVNENLKTLKNLL</sequence>
<dbReference type="PANTHER" id="PTHR42983">
    <property type="entry name" value="DINITROGENASE IRON-MOLYBDENUM COFACTOR PROTEIN-RELATED"/>
    <property type="match status" value="1"/>
</dbReference>
<evidence type="ECO:0000313" key="2">
    <source>
        <dbReference type="EMBL" id="SMP06302.1"/>
    </source>
</evidence>
<gene>
    <name evidence="2" type="ORF">SAMN06265339_0361</name>
</gene>
<protein>
    <submittedName>
        <fullName evidence="2">Predicted Fe-Mo cluster-binding protein, NifX family</fullName>
    </submittedName>
</protein>
<evidence type="ECO:0000259" key="1">
    <source>
        <dbReference type="Pfam" id="PF02579"/>
    </source>
</evidence>
<dbReference type="InterPro" id="IPR036105">
    <property type="entry name" value="DiNase_FeMo-co_biosyn_sf"/>
</dbReference>
<evidence type="ECO:0000313" key="3">
    <source>
        <dbReference type="Proteomes" id="UP001157911"/>
    </source>
</evidence>
<accession>A0ABY1NCQ4</accession>
<keyword evidence="3" id="KW-1185">Reference proteome</keyword>
<feature type="domain" description="Dinitrogenase iron-molybdenum cofactor biosynthesis" evidence="1">
    <location>
        <begin position="13"/>
        <end position="88"/>
    </location>
</feature>
<dbReference type="PANTHER" id="PTHR42983:SF1">
    <property type="entry name" value="IRON-MOLYBDENUM PROTEIN"/>
    <property type="match status" value="1"/>
</dbReference>
<dbReference type="Pfam" id="PF02579">
    <property type="entry name" value="Nitro_FeMo-Co"/>
    <property type="match status" value="1"/>
</dbReference>
<organism evidence="2 3">
    <name type="scientific">Desulfurobacterium pacificum</name>
    <dbReference type="NCBI Taxonomy" id="240166"/>
    <lineage>
        <taxon>Bacteria</taxon>
        <taxon>Pseudomonadati</taxon>
        <taxon>Aquificota</taxon>
        <taxon>Aquificia</taxon>
        <taxon>Desulfurobacteriales</taxon>
        <taxon>Desulfurobacteriaceae</taxon>
        <taxon>Desulfurobacterium</taxon>
    </lineage>
</organism>
<dbReference type="SUPFAM" id="SSF53146">
    <property type="entry name" value="Nitrogenase accessory factor-like"/>
    <property type="match status" value="1"/>
</dbReference>
<name>A0ABY1NCQ4_9BACT</name>
<dbReference type="EMBL" id="FXUB01000001">
    <property type="protein sequence ID" value="SMP06302.1"/>
    <property type="molecule type" value="Genomic_DNA"/>
</dbReference>
<comment type="caution">
    <text evidence="2">The sequence shown here is derived from an EMBL/GenBank/DDBJ whole genome shotgun (WGS) entry which is preliminary data.</text>
</comment>
<reference evidence="2 3" key="1">
    <citation type="submission" date="2017-05" db="EMBL/GenBank/DDBJ databases">
        <authorList>
            <person name="Varghese N."/>
            <person name="Submissions S."/>
        </authorList>
    </citation>
    <scope>NUCLEOTIDE SEQUENCE [LARGE SCALE GENOMIC DNA]</scope>
    <source>
        <strain evidence="2 3">DSM 15522</strain>
    </source>
</reference>
<dbReference type="Proteomes" id="UP001157911">
    <property type="component" value="Unassembled WGS sequence"/>
</dbReference>
<dbReference type="RefSeq" id="WP_283399867.1">
    <property type="nucleotide sequence ID" value="NZ_FXUB01000001.1"/>
</dbReference>
<dbReference type="Gene3D" id="3.30.420.130">
    <property type="entry name" value="Dinitrogenase iron-molybdenum cofactor biosynthesis domain"/>
    <property type="match status" value="1"/>
</dbReference>